<keyword evidence="1" id="KW-0472">Membrane</keyword>
<reference evidence="2 3" key="1">
    <citation type="submission" date="2010-04" db="EMBL/GenBank/DDBJ databases">
        <authorList>
            <person name="Weinstock G."/>
            <person name="Sodergren E."/>
            <person name="Clifton S."/>
            <person name="Fulton L."/>
            <person name="Fulton B."/>
            <person name="Courtney L."/>
            <person name="Fronick C."/>
            <person name="Harrison M."/>
            <person name="Strong C."/>
            <person name="Farmer C."/>
            <person name="Delahaunty K."/>
            <person name="Markovic C."/>
            <person name="Hall O."/>
            <person name="Minx P."/>
            <person name="Tomlinson C."/>
            <person name="Mitreva M."/>
            <person name="Hou S."/>
            <person name="Wollam A."/>
            <person name="Pepin K.H."/>
            <person name="Johnson M."/>
            <person name="Bhonagiri V."/>
            <person name="Zhang X."/>
            <person name="Suruliraj S."/>
            <person name="Warren W."/>
            <person name="Chinwalla A."/>
            <person name="Mardis E.R."/>
            <person name="Wilson R.K."/>
        </authorList>
    </citation>
    <scope>NUCLEOTIDE SEQUENCE [LARGE SCALE GENOMIC DNA]</scope>
    <source>
        <strain evidence="2 3">DSM 20306</strain>
    </source>
</reference>
<dbReference type="InterPro" id="IPR004445">
    <property type="entry name" value="GltS"/>
</dbReference>
<sequence length="158" mass="16923">MKGKGHVEFSAFDLMVDVGLISILMVVGNVLRHRIKFVFQDLLLPAPVTAGLLGLLLGPNALGILNFSDSMGDYSTILIAAVFASMAYSMDVGGNMRKGARNMWAYSTVMFLGQWGLFILLGLYLFMPVFDTPNWFGMMLPVGFTGGFGTAAAVGGAL</sequence>
<accession>A0ABP2IEU7</accession>
<dbReference type="EMBL" id="ADNS01000013">
    <property type="protein sequence ID" value="EFG81128.1"/>
    <property type="molecule type" value="Genomic_DNA"/>
</dbReference>
<evidence type="ECO:0000313" key="2">
    <source>
        <dbReference type="EMBL" id="EFG81128.1"/>
    </source>
</evidence>
<feature type="transmembrane region" description="Helical" evidence="1">
    <location>
        <begin position="138"/>
        <end position="157"/>
    </location>
</feature>
<feature type="transmembrane region" description="Helical" evidence="1">
    <location>
        <begin position="74"/>
        <end position="92"/>
    </location>
</feature>
<gene>
    <name evidence="2" type="ORF">HMPREF0281_01562</name>
</gene>
<dbReference type="Proteomes" id="UP000006015">
    <property type="component" value="Unassembled WGS sequence"/>
</dbReference>
<evidence type="ECO:0000256" key="1">
    <source>
        <dbReference type="SAM" id="Phobius"/>
    </source>
</evidence>
<feature type="transmembrane region" description="Helical" evidence="1">
    <location>
        <begin position="43"/>
        <end position="62"/>
    </location>
</feature>
<protein>
    <recommendedName>
        <fullName evidence="4">Sodium/glutamate symporter</fullName>
    </recommendedName>
</protein>
<evidence type="ECO:0008006" key="4">
    <source>
        <dbReference type="Google" id="ProtNLM"/>
    </source>
</evidence>
<organism evidence="2 3">
    <name type="scientific">Corynebacterium ammoniagenes DSM 20306</name>
    <dbReference type="NCBI Taxonomy" id="649754"/>
    <lineage>
        <taxon>Bacteria</taxon>
        <taxon>Bacillati</taxon>
        <taxon>Actinomycetota</taxon>
        <taxon>Actinomycetes</taxon>
        <taxon>Mycobacteriales</taxon>
        <taxon>Corynebacteriaceae</taxon>
        <taxon>Corynebacterium</taxon>
    </lineage>
</organism>
<dbReference type="PANTHER" id="PTHR36178:SF1">
    <property type="entry name" value="SODIUM_GLUTAMATE SYMPORTER"/>
    <property type="match status" value="1"/>
</dbReference>
<keyword evidence="1" id="KW-0812">Transmembrane</keyword>
<evidence type="ECO:0000313" key="3">
    <source>
        <dbReference type="Proteomes" id="UP000006015"/>
    </source>
</evidence>
<proteinExistence type="predicted"/>
<keyword evidence="1" id="KW-1133">Transmembrane helix</keyword>
<dbReference type="PANTHER" id="PTHR36178">
    <property type="entry name" value="SLR0625 PROTEIN"/>
    <property type="match status" value="1"/>
</dbReference>
<feature type="transmembrane region" description="Helical" evidence="1">
    <location>
        <begin position="12"/>
        <end position="31"/>
    </location>
</feature>
<feature type="transmembrane region" description="Helical" evidence="1">
    <location>
        <begin position="104"/>
        <end position="126"/>
    </location>
</feature>
<name>A0ABP2IEU7_CORAM</name>
<comment type="caution">
    <text evidence="2">The sequence shown here is derived from an EMBL/GenBank/DDBJ whole genome shotgun (WGS) entry which is preliminary data.</text>
</comment>
<feature type="non-terminal residue" evidence="2">
    <location>
        <position position="158"/>
    </location>
</feature>
<keyword evidence="3" id="KW-1185">Reference proteome</keyword>